<evidence type="ECO:0000256" key="13">
    <source>
        <dbReference type="PIRSR" id="PIRSR601621-4"/>
    </source>
</evidence>
<keyword evidence="2 14" id="KW-0575">Peroxidase</keyword>
<keyword evidence="8 13" id="KW-1015">Disulfide bond</keyword>
<evidence type="ECO:0000313" key="17">
    <source>
        <dbReference type="Proteomes" id="UP000217199"/>
    </source>
</evidence>
<dbReference type="InterPro" id="IPR044831">
    <property type="entry name" value="Ccp1-like"/>
</dbReference>
<dbReference type="GO" id="GO:0042744">
    <property type="term" value="P:hydrogen peroxide catabolic process"/>
    <property type="evidence" value="ECO:0007669"/>
    <property type="project" value="TreeGrafter"/>
</dbReference>
<evidence type="ECO:0000256" key="14">
    <source>
        <dbReference type="RuleBase" id="RU363051"/>
    </source>
</evidence>
<feature type="binding site" evidence="11">
    <location>
        <position position="215"/>
    </location>
    <ligand>
        <name>Ca(2+)</name>
        <dbReference type="ChEBI" id="CHEBI:29108"/>
        <label>2</label>
    </ligand>
</feature>
<dbReference type="SUPFAM" id="SSF48113">
    <property type="entry name" value="Heme-dependent peroxidases"/>
    <property type="match status" value="1"/>
</dbReference>
<keyword evidence="6 14" id="KW-0560">Oxidoreductase</keyword>
<evidence type="ECO:0000256" key="1">
    <source>
        <dbReference type="ARBA" id="ARBA00006089"/>
    </source>
</evidence>
<evidence type="ECO:0000256" key="5">
    <source>
        <dbReference type="ARBA" id="ARBA00022729"/>
    </source>
</evidence>
<feature type="disulfide bond" evidence="13">
    <location>
        <begin position="29"/>
        <end position="42"/>
    </location>
</feature>
<keyword evidence="3 11" id="KW-0349">Heme</keyword>
<dbReference type="Pfam" id="PF00141">
    <property type="entry name" value="peroxidase"/>
    <property type="match status" value="1"/>
</dbReference>
<dbReference type="GO" id="GO:0034599">
    <property type="term" value="P:cellular response to oxidative stress"/>
    <property type="evidence" value="ECO:0007669"/>
    <property type="project" value="InterPro"/>
</dbReference>
<feature type="binding site" evidence="11">
    <location>
        <position position="88"/>
    </location>
    <ligand>
        <name>Ca(2+)</name>
        <dbReference type="ChEBI" id="CHEBI:29108"/>
        <label>1</label>
    </ligand>
</feature>
<feature type="binding site" evidence="11">
    <location>
        <position position="222"/>
    </location>
    <ligand>
        <name>Ca(2+)</name>
        <dbReference type="ChEBI" id="CHEBI:29108"/>
        <label>2</label>
    </ligand>
</feature>
<dbReference type="Pfam" id="PF11895">
    <property type="entry name" value="Peroxidase_ext"/>
    <property type="match status" value="1"/>
</dbReference>
<dbReference type="PANTHER" id="PTHR31356:SF66">
    <property type="entry name" value="CATALASE-PEROXIDASE"/>
    <property type="match status" value="1"/>
</dbReference>
<keyword evidence="7 11" id="KW-0408">Iron</keyword>
<protein>
    <recommendedName>
        <fullName evidence="14">Peroxidase</fullName>
        <ecNumber evidence="14">1.11.1.-</ecNumber>
    </recommendedName>
</protein>
<feature type="disulfide bond" evidence="13">
    <location>
        <begin position="60"/>
        <end position="142"/>
    </location>
</feature>
<feature type="disulfide bond" evidence="13">
    <location>
        <begin position="41"/>
        <end position="290"/>
    </location>
</feature>
<dbReference type="EMBL" id="NBII01000007">
    <property type="protein sequence ID" value="PAV16936.1"/>
    <property type="molecule type" value="Genomic_DNA"/>
</dbReference>
<comment type="caution">
    <text evidence="16">The sequence shown here is derived from an EMBL/GenBank/DDBJ whole genome shotgun (WGS) entry which is preliminary data.</text>
</comment>
<comment type="similarity">
    <text evidence="1 14">Belongs to the peroxidase family. Ligninase subfamily.</text>
</comment>
<evidence type="ECO:0000259" key="15">
    <source>
        <dbReference type="PROSITE" id="PS50873"/>
    </source>
</evidence>
<dbReference type="InterPro" id="IPR019793">
    <property type="entry name" value="Peroxidases_heam-ligand_BS"/>
</dbReference>
<dbReference type="GO" id="GO:0020037">
    <property type="term" value="F:heme binding"/>
    <property type="evidence" value="ECO:0007669"/>
    <property type="project" value="UniProtKB-UniRule"/>
</dbReference>
<evidence type="ECO:0000256" key="12">
    <source>
        <dbReference type="PIRSR" id="PIRSR601621-3"/>
    </source>
</evidence>
<feature type="binding site" description="axial binding residue" evidence="11">
    <location>
        <position position="197"/>
    </location>
    <ligand>
        <name>heme b</name>
        <dbReference type="ChEBI" id="CHEBI:60344"/>
    </ligand>
    <ligandPart>
        <name>Fe</name>
        <dbReference type="ChEBI" id="CHEBI:18248"/>
    </ligandPart>
</feature>
<feature type="signal peptide" evidence="14">
    <location>
        <begin position="1"/>
        <end position="21"/>
    </location>
</feature>
<feature type="chain" id="PRO_5013426727" description="Peroxidase" evidence="14">
    <location>
        <begin position="22"/>
        <end position="341"/>
    </location>
</feature>
<dbReference type="InterPro" id="IPR002016">
    <property type="entry name" value="Haem_peroxidase"/>
</dbReference>
<dbReference type="PROSITE" id="PS50873">
    <property type="entry name" value="PEROXIDASE_4"/>
    <property type="match status" value="1"/>
</dbReference>
<feature type="binding site" evidence="11">
    <location>
        <position position="74"/>
    </location>
    <ligand>
        <name>Ca(2+)</name>
        <dbReference type="ChEBI" id="CHEBI:29108"/>
        <label>1</label>
    </ligand>
</feature>
<dbReference type="Proteomes" id="UP000217199">
    <property type="component" value="Unassembled WGS sequence"/>
</dbReference>
<sequence>MAFKQLLLISILSTVYTVSYAGVAGIFPCPNSTHRAFKPVCCKWYDVLDDLQTNLFHNECGQEVREAVRLTFHDAVGFSPTNGGGGADGSIITFSDTELAYAANADGGVEDIVNNLKPLVDKWKVSPGDLIYFAGAAGITNCPGAPHIPFFAGRKNPTGPAPDGTVNVPSDSPDVILKRFKEVGFSPREVVALLASHSIAAADGVPGPIHGHPFDSTARVFDSQFFVETQLNQTLSGLVRLPSDLALARDSRTACDWQRFVTDQNAMRLEFSLAMAKLSLIRQSPLLIDCSEAIPFDIQPNNVKPFFPGTLTVVDQACTKSPFPSLTVNPAVTTATPVNDF</sequence>
<dbReference type="InterPro" id="IPR024589">
    <property type="entry name" value="Ligninase_C"/>
</dbReference>
<dbReference type="GO" id="GO:0046872">
    <property type="term" value="F:metal ion binding"/>
    <property type="evidence" value="ECO:0007669"/>
    <property type="project" value="UniProtKB-UniRule"/>
</dbReference>
<dbReference type="PROSITE" id="PS00436">
    <property type="entry name" value="PEROXIDASE_2"/>
    <property type="match status" value="1"/>
</dbReference>
<feature type="binding site" evidence="11">
    <location>
        <position position="90"/>
    </location>
    <ligand>
        <name>Ca(2+)</name>
        <dbReference type="ChEBI" id="CHEBI:29108"/>
        <label>1</label>
    </ligand>
</feature>
<gene>
    <name evidence="16" type="ORF">PNOK_0700000</name>
</gene>
<evidence type="ECO:0000256" key="2">
    <source>
        <dbReference type="ARBA" id="ARBA00022559"/>
    </source>
</evidence>
<keyword evidence="9" id="KW-0325">Glycoprotein</keyword>
<evidence type="ECO:0000256" key="7">
    <source>
        <dbReference type="ARBA" id="ARBA00023004"/>
    </source>
</evidence>
<dbReference type="GO" id="GO:0000302">
    <property type="term" value="P:response to reactive oxygen species"/>
    <property type="evidence" value="ECO:0007669"/>
    <property type="project" value="TreeGrafter"/>
</dbReference>
<dbReference type="Gene3D" id="1.10.420.10">
    <property type="entry name" value="Peroxidase, domain 2"/>
    <property type="match status" value="1"/>
</dbReference>
<evidence type="ECO:0000256" key="6">
    <source>
        <dbReference type="ARBA" id="ARBA00023002"/>
    </source>
</evidence>
<feature type="binding site" evidence="11">
    <location>
        <position position="198"/>
    </location>
    <ligand>
        <name>Ca(2+)</name>
        <dbReference type="ChEBI" id="CHEBI:29108"/>
        <label>2</label>
    </ligand>
</feature>
<evidence type="ECO:0000256" key="10">
    <source>
        <dbReference type="PIRSR" id="PIRSR601621-1"/>
    </source>
</evidence>
<feature type="active site" description="Proton acceptor" evidence="10">
    <location>
        <position position="73"/>
    </location>
</feature>
<evidence type="ECO:0000256" key="8">
    <source>
        <dbReference type="ARBA" id="ARBA00023157"/>
    </source>
</evidence>
<dbReference type="InterPro" id="IPR001621">
    <property type="entry name" value="Ligninase"/>
</dbReference>
<proteinExistence type="inferred from homology"/>
<comment type="cofactor">
    <cofactor evidence="11">
        <name>heme b</name>
        <dbReference type="ChEBI" id="CHEBI:60344"/>
    </cofactor>
    <text evidence="11">Binds 1 heme b (iron(II)-protoporphyrin IX) group per subunit.</text>
</comment>
<feature type="domain" description="Plant heme peroxidase family profile" evidence="15">
    <location>
        <begin position="68"/>
        <end position="322"/>
    </location>
</feature>
<dbReference type="InterPro" id="IPR010255">
    <property type="entry name" value="Haem_peroxidase_sf"/>
</dbReference>
<evidence type="ECO:0000256" key="9">
    <source>
        <dbReference type="ARBA" id="ARBA00023180"/>
    </source>
</evidence>
<dbReference type="InterPro" id="IPR019794">
    <property type="entry name" value="Peroxidases_AS"/>
</dbReference>
<name>A0A286UBK7_9AGAM</name>
<dbReference type="PRINTS" id="PR00462">
    <property type="entry name" value="LIGNINASE"/>
</dbReference>
<dbReference type="PROSITE" id="PS00435">
    <property type="entry name" value="PEROXIDASE_1"/>
    <property type="match status" value="1"/>
</dbReference>
<organism evidence="16 17">
    <name type="scientific">Pyrrhoderma noxium</name>
    <dbReference type="NCBI Taxonomy" id="2282107"/>
    <lineage>
        <taxon>Eukaryota</taxon>
        <taxon>Fungi</taxon>
        <taxon>Dikarya</taxon>
        <taxon>Basidiomycota</taxon>
        <taxon>Agaricomycotina</taxon>
        <taxon>Agaricomycetes</taxon>
        <taxon>Hymenochaetales</taxon>
        <taxon>Hymenochaetaceae</taxon>
        <taxon>Pyrrhoderma</taxon>
    </lineage>
</organism>
<dbReference type="InParanoid" id="A0A286UBK7"/>
<dbReference type="PRINTS" id="PR00458">
    <property type="entry name" value="PEROXIDASE"/>
</dbReference>
<dbReference type="OrthoDB" id="2113341at2759"/>
<reference evidence="16 17" key="1">
    <citation type="journal article" date="2017" name="Mol. Ecol.">
        <title>Comparative and population genomic landscape of Phellinus noxius: A hypervariable fungus causing root rot in trees.</title>
        <authorList>
            <person name="Chung C.L."/>
            <person name="Lee T.J."/>
            <person name="Akiba M."/>
            <person name="Lee H.H."/>
            <person name="Kuo T.H."/>
            <person name="Liu D."/>
            <person name="Ke H.M."/>
            <person name="Yokoi T."/>
            <person name="Roa M.B."/>
            <person name="Lu M.J."/>
            <person name="Chang Y.Y."/>
            <person name="Ann P.J."/>
            <person name="Tsai J.N."/>
            <person name="Chen C.Y."/>
            <person name="Tzean S.S."/>
            <person name="Ota Y."/>
            <person name="Hattori T."/>
            <person name="Sahashi N."/>
            <person name="Liou R.F."/>
            <person name="Kikuchi T."/>
            <person name="Tsai I.J."/>
        </authorList>
    </citation>
    <scope>NUCLEOTIDE SEQUENCE [LARGE SCALE GENOMIC DNA]</scope>
    <source>
        <strain evidence="16 17">FFPRI411160</strain>
    </source>
</reference>
<dbReference type="PANTHER" id="PTHR31356">
    <property type="entry name" value="THYLAKOID LUMENAL 29 KDA PROTEIN, CHLOROPLASTIC-RELATED"/>
    <property type="match status" value="1"/>
</dbReference>
<feature type="site" description="Transition state stabilizer" evidence="12">
    <location>
        <position position="69"/>
    </location>
</feature>
<dbReference type="Gene3D" id="1.10.520.10">
    <property type="match status" value="1"/>
</dbReference>
<keyword evidence="5 14" id="KW-0732">Signal</keyword>
<feature type="binding site" evidence="11">
    <location>
        <position position="86"/>
    </location>
    <ligand>
        <name>Ca(2+)</name>
        <dbReference type="ChEBI" id="CHEBI:29108"/>
        <label>1</label>
    </ligand>
</feature>
<keyword evidence="4 11" id="KW-0479">Metal-binding</keyword>
<dbReference type="STRING" id="2282107.A0A286UBK7"/>
<evidence type="ECO:0000256" key="3">
    <source>
        <dbReference type="ARBA" id="ARBA00022617"/>
    </source>
</evidence>
<evidence type="ECO:0000313" key="16">
    <source>
        <dbReference type="EMBL" id="PAV16936.1"/>
    </source>
</evidence>
<feature type="disulfide bond" evidence="13">
    <location>
        <begin position="255"/>
        <end position="318"/>
    </location>
</feature>
<accession>A0A286UBK7</accession>
<evidence type="ECO:0000256" key="11">
    <source>
        <dbReference type="PIRSR" id="PIRSR601621-2"/>
    </source>
</evidence>
<keyword evidence="17" id="KW-1185">Reference proteome</keyword>
<dbReference type="AlphaFoldDB" id="A0A286UBK7"/>
<keyword evidence="11 14" id="KW-0106">Calcium</keyword>
<dbReference type="GO" id="GO:0004601">
    <property type="term" value="F:peroxidase activity"/>
    <property type="evidence" value="ECO:0007669"/>
    <property type="project" value="UniProtKB-KW"/>
</dbReference>
<comment type="cofactor">
    <cofactor evidence="11 14">
        <name>Ca(2+)</name>
        <dbReference type="ChEBI" id="CHEBI:29108"/>
    </cofactor>
    <text evidence="11 14">Binds 2 calcium ions per subunit.</text>
</comment>
<evidence type="ECO:0000256" key="4">
    <source>
        <dbReference type="ARBA" id="ARBA00022723"/>
    </source>
</evidence>
<dbReference type="EC" id="1.11.1.-" evidence="14"/>
<feature type="binding site" evidence="11">
    <location>
        <position position="217"/>
    </location>
    <ligand>
        <name>Ca(2+)</name>
        <dbReference type="ChEBI" id="CHEBI:29108"/>
        <label>2</label>
    </ligand>
</feature>